<evidence type="ECO:0000313" key="2">
    <source>
        <dbReference type="EMBL" id="GAA0622636.1"/>
    </source>
</evidence>
<name>A0ABN1GXD8_9ACTN</name>
<reference evidence="2 3" key="1">
    <citation type="journal article" date="2019" name="Int. J. Syst. Evol. Microbiol.">
        <title>The Global Catalogue of Microorganisms (GCM) 10K type strain sequencing project: providing services to taxonomists for standard genome sequencing and annotation.</title>
        <authorList>
            <consortium name="The Broad Institute Genomics Platform"/>
            <consortium name="The Broad Institute Genome Sequencing Center for Infectious Disease"/>
            <person name="Wu L."/>
            <person name="Ma J."/>
        </authorList>
    </citation>
    <scope>NUCLEOTIDE SEQUENCE [LARGE SCALE GENOMIC DNA]</scope>
    <source>
        <strain evidence="2 3">JCM 10671</strain>
    </source>
</reference>
<protein>
    <submittedName>
        <fullName evidence="2">Quinol monooxygenase</fullName>
    </submittedName>
</protein>
<dbReference type="InterPro" id="IPR011008">
    <property type="entry name" value="Dimeric_a/b-barrel"/>
</dbReference>
<gene>
    <name evidence="2" type="ORF">GCM10009547_26970</name>
</gene>
<dbReference type="EMBL" id="BAAAHE010000021">
    <property type="protein sequence ID" value="GAA0622636.1"/>
    <property type="molecule type" value="Genomic_DNA"/>
</dbReference>
<evidence type="ECO:0000313" key="3">
    <source>
        <dbReference type="Proteomes" id="UP001500957"/>
    </source>
</evidence>
<dbReference type="Proteomes" id="UP001500957">
    <property type="component" value="Unassembled WGS sequence"/>
</dbReference>
<organism evidence="2 3">
    <name type="scientific">Sporichthya brevicatena</name>
    <dbReference type="NCBI Taxonomy" id="171442"/>
    <lineage>
        <taxon>Bacteria</taxon>
        <taxon>Bacillati</taxon>
        <taxon>Actinomycetota</taxon>
        <taxon>Actinomycetes</taxon>
        <taxon>Sporichthyales</taxon>
        <taxon>Sporichthyaceae</taxon>
        <taxon>Sporichthya</taxon>
    </lineage>
</organism>
<feature type="domain" description="ABM" evidence="1">
    <location>
        <begin position="3"/>
        <end position="92"/>
    </location>
</feature>
<keyword evidence="2" id="KW-0503">Monooxygenase</keyword>
<dbReference type="InterPro" id="IPR007138">
    <property type="entry name" value="ABM_dom"/>
</dbReference>
<proteinExistence type="predicted"/>
<keyword evidence="2" id="KW-0560">Oxidoreductase</keyword>
<sequence length="102" mass="11214">MPIVMHATMPVKPEMREPFLNAIPKLVEASNAEEGVQFYQCYESLAEPNTFVMIEVYADKAAMDAHLASPHFQQAGKGLGMVLAGKPTLTYFEAGDPQNLPM</sequence>
<dbReference type="PROSITE" id="PS51725">
    <property type="entry name" value="ABM"/>
    <property type="match status" value="1"/>
</dbReference>
<keyword evidence="3" id="KW-1185">Reference proteome</keyword>
<dbReference type="Gene3D" id="3.30.70.100">
    <property type="match status" value="1"/>
</dbReference>
<comment type="caution">
    <text evidence="2">The sequence shown here is derived from an EMBL/GenBank/DDBJ whole genome shotgun (WGS) entry which is preliminary data.</text>
</comment>
<dbReference type="SUPFAM" id="SSF54909">
    <property type="entry name" value="Dimeric alpha+beta barrel"/>
    <property type="match status" value="1"/>
</dbReference>
<dbReference type="GO" id="GO:0004497">
    <property type="term" value="F:monooxygenase activity"/>
    <property type="evidence" value="ECO:0007669"/>
    <property type="project" value="UniProtKB-KW"/>
</dbReference>
<dbReference type="Pfam" id="PF03992">
    <property type="entry name" value="ABM"/>
    <property type="match status" value="1"/>
</dbReference>
<dbReference type="PANTHER" id="PTHR33336:SF15">
    <property type="entry name" value="ABM DOMAIN-CONTAINING PROTEIN"/>
    <property type="match status" value="1"/>
</dbReference>
<dbReference type="InterPro" id="IPR050744">
    <property type="entry name" value="AI-2_Isomerase_LsrG"/>
</dbReference>
<accession>A0ABN1GXD8</accession>
<dbReference type="PANTHER" id="PTHR33336">
    <property type="entry name" value="QUINOL MONOOXYGENASE YGIN-RELATED"/>
    <property type="match status" value="1"/>
</dbReference>
<evidence type="ECO:0000259" key="1">
    <source>
        <dbReference type="PROSITE" id="PS51725"/>
    </source>
</evidence>
<dbReference type="RefSeq" id="WP_344605546.1">
    <property type="nucleotide sequence ID" value="NZ_BAAAHE010000021.1"/>
</dbReference>